<dbReference type="AlphaFoldDB" id="A0AA97MV00"/>
<dbReference type="PANTHER" id="PTHR11334:SF68">
    <property type="entry name" value="G-PROTEIN COUPLED RECEPTORS FAMILY 1 PROFILE DOMAIN-CONTAINING PROTEIN-RELATED"/>
    <property type="match status" value="1"/>
</dbReference>
<accession>A0AA97MV00</accession>
<dbReference type="PRINTS" id="PR02108">
    <property type="entry name" value="MRGPCRFAMILY"/>
</dbReference>
<feature type="transmembrane region" description="Helical" evidence="8">
    <location>
        <begin position="120"/>
        <end position="146"/>
    </location>
</feature>
<organism evidence="10">
    <name type="scientific">Menura novaehollandiae</name>
    <name type="common">superb lyrebird</name>
    <dbReference type="NCBI Taxonomy" id="47692"/>
    <lineage>
        <taxon>Eukaryota</taxon>
        <taxon>Metazoa</taxon>
        <taxon>Chordata</taxon>
        <taxon>Craniata</taxon>
        <taxon>Vertebrata</taxon>
        <taxon>Euteleostomi</taxon>
        <taxon>Archelosauria</taxon>
        <taxon>Archosauria</taxon>
        <taxon>Dinosauria</taxon>
        <taxon>Saurischia</taxon>
        <taxon>Theropoda</taxon>
        <taxon>Coelurosauria</taxon>
        <taxon>Aves</taxon>
        <taxon>Neognathae</taxon>
        <taxon>Neoaves</taxon>
        <taxon>Telluraves</taxon>
        <taxon>Australaves</taxon>
        <taxon>Passeriformes</taxon>
        <taxon>Menuridae</taxon>
        <taxon>Menura</taxon>
    </lineage>
</organism>
<dbReference type="PANTHER" id="PTHR11334">
    <property type="entry name" value="MAS-RELATED G-PROTEIN COUPLED RECEPTOR"/>
    <property type="match status" value="1"/>
</dbReference>
<dbReference type="EMBL" id="VWPS01000611">
    <property type="protein sequence ID" value="NXE98492.1"/>
    <property type="molecule type" value="Genomic_DNA"/>
</dbReference>
<dbReference type="PRINTS" id="PR00237">
    <property type="entry name" value="GPCRRHODOPSN"/>
</dbReference>
<evidence type="ECO:0000256" key="5">
    <source>
        <dbReference type="ARBA" id="ARBA00023136"/>
    </source>
</evidence>
<keyword evidence="4" id="KW-0297">G-protein coupled receptor</keyword>
<feature type="transmembrane region" description="Helical" evidence="8">
    <location>
        <begin position="77"/>
        <end position="100"/>
    </location>
</feature>
<evidence type="ECO:0000313" key="10">
    <source>
        <dbReference type="EMBL" id="NXE98492.1"/>
    </source>
</evidence>
<evidence type="ECO:0000256" key="4">
    <source>
        <dbReference type="ARBA" id="ARBA00023040"/>
    </source>
</evidence>
<name>A0AA97MV00_9PASS</name>
<dbReference type="PROSITE" id="PS50262">
    <property type="entry name" value="G_PROTEIN_RECEP_F1_2"/>
    <property type="match status" value="1"/>
</dbReference>
<evidence type="ECO:0000256" key="6">
    <source>
        <dbReference type="ARBA" id="ARBA00023170"/>
    </source>
</evidence>
<dbReference type="Gene3D" id="1.20.1070.10">
    <property type="entry name" value="Rhodopsin 7-helix transmembrane proteins"/>
    <property type="match status" value="1"/>
</dbReference>
<dbReference type="Proteomes" id="UP000521578">
    <property type="component" value="Unassembled WGS sequence"/>
</dbReference>
<evidence type="ECO:0000259" key="9">
    <source>
        <dbReference type="PROSITE" id="PS50262"/>
    </source>
</evidence>
<feature type="transmembrane region" description="Helical" evidence="8">
    <location>
        <begin position="185"/>
        <end position="209"/>
    </location>
</feature>
<feature type="transmembrane region" description="Helical" evidence="8">
    <location>
        <begin position="158"/>
        <end position="179"/>
    </location>
</feature>
<evidence type="ECO:0000256" key="1">
    <source>
        <dbReference type="ARBA" id="ARBA00004141"/>
    </source>
</evidence>
<feature type="transmembrane region" description="Helical" evidence="8">
    <location>
        <begin position="46"/>
        <end position="65"/>
    </location>
</feature>
<feature type="transmembrane region" description="Helical" evidence="8">
    <location>
        <begin position="221"/>
        <end position="244"/>
    </location>
</feature>
<keyword evidence="7" id="KW-0807">Transducer</keyword>
<evidence type="ECO:0000256" key="7">
    <source>
        <dbReference type="ARBA" id="ARBA00023224"/>
    </source>
</evidence>
<gene>
    <name evidence="10" type="primary">Mas1_1</name>
    <name evidence="10" type="ORF">MENNOV_R04575</name>
</gene>
<dbReference type="GO" id="GO:0005886">
    <property type="term" value="C:plasma membrane"/>
    <property type="evidence" value="ECO:0007669"/>
    <property type="project" value="TreeGrafter"/>
</dbReference>
<dbReference type="SUPFAM" id="SSF81321">
    <property type="entry name" value="Family A G protein-coupled receptor-like"/>
    <property type="match status" value="1"/>
</dbReference>
<evidence type="ECO:0000256" key="8">
    <source>
        <dbReference type="SAM" id="Phobius"/>
    </source>
</evidence>
<feature type="domain" description="G-protein coupled receptors family 1 profile" evidence="9">
    <location>
        <begin position="57"/>
        <end position="273"/>
    </location>
</feature>
<evidence type="ECO:0000256" key="3">
    <source>
        <dbReference type="ARBA" id="ARBA00022989"/>
    </source>
</evidence>
<proteinExistence type="predicted"/>
<reference evidence="10" key="1">
    <citation type="submission" date="2022-12" db="EMBL/GenBank/DDBJ databases">
        <title>Bird 10,000 Genomes (B10K) Project - Family phase.</title>
        <authorList>
            <person name="Zhang G."/>
        </authorList>
    </citation>
    <scope>NUCLEOTIDE SEQUENCE</scope>
    <source>
        <strain evidence="10">B10K-CU-030-46</strain>
        <tissue evidence="10">Muscle</tissue>
    </source>
</reference>
<keyword evidence="3 8" id="KW-1133">Transmembrane helix</keyword>
<dbReference type="InterPro" id="IPR026234">
    <property type="entry name" value="MRGPCRFAMILY"/>
</dbReference>
<comment type="caution">
    <text evidence="10">The sequence shown here is derived from an EMBL/GenBank/DDBJ whole genome shotgun (WGS) entry which is preliminary data.</text>
</comment>
<dbReference type="InterPro" id="IPR017452">
    <property type="entry name" value="GPCR_Rhodpsn_7TM"/>
</dbReference>
<evidence type="ECO:0000313" key="11">
    <source>
        <dbReference type="Proteomes" id="UP000521578"/>
    </source>
</evidence>
<dbReference type="InterPro" id="IPR000276">
    <property type="entry name" value="GPCR_Rhodpsn"/>
</dbReference>
<feature type="non-terminal residue" evidence="10">
    <location>
        <position position="311"/>
    </location>
</feature>
<evidence type="ECO:0000256" key="2">
    <source>
        <dbReference type="ARBA" id="ARBA00022692"/>
    </source>
</evidence>
<feature type="non-terminal residue" evidence="10">
    <location>
        <position position="1"/>
    </location>
</feature>
<keyword evidence="5 8" id="KW-0472">Membrane</keyword>
<protein>
    <submittedName>
        <fullName evidence="10">MAS protein</fullName>
    </submittedName>
</protein>
<sequence length="311" mass="34500">MSTLSPAMERAYWSQPGGMASNRSWNEESHYNWTDCDNSHFSQVPVTLLLCLCGLAGNGTVLWLLSFHIRRNLITVYILNLAIADFTFLLFITIALGIFYVPESFCHQLGSWGVITGLNISILFTFTAGVYSLTAFSAVTALSVLPVSCHPCHRSQRFPVLLCALLWVLSFLLTVTLYFHPSALIAFVLSCLLSVLTLICSGLALLARLLCCSWKQPPRKLCAMVLLPVVFFPFFTADFGYWLLLRVFDFSVFALSTSLPLACANSSVHPLIYFLAGSCAKEFTLSVSVAFQRAFEDVPEPQNRDNTVESS</sequence>
<dbReference type="GO" id="GO:0004930">
    <property type="term" value="F:G protein-coupled receptor activity"/>
    <property type="evidence" value="ECO:0007669"/>
    <property type="project" value="UniProtKB-KW"/>
</dbReference>
<keyword evidence="11" id="KW-1185">Reference proteome</keyword>
<comment type="subcellular location">
    <subcellularLocation>
        <location evidence="1">Membrane</location>
        <topology evidence="1">Multi-pass membrane protein</topology>
    </subcellularLocation>
</comment>
<keyword evidence="2 8" id="KW-0812">Transmembrane</keyword>
<keyword evidence="6" id="KW-0675">Receptor</keyword>